<accession>A0ABP9A9A5</accession>
<dbReference type="EMBL" id="BAABIP010000022">
    <property type="protein sequence ID" value="GAA4776534.1"/>
    <property type="molecule type" value="Genomic_DNA"/>
</dbReference>
<name>A0ABP9A9A5_9FLAO</name>
<reference evidence="2" key="1">
    <citation type="journal article" date="2019" name="Int. J. Syst. Evol. Microbiol.">
        <title>The Global Catalogue of Microorganisms (GCM) 10K type strain sequencing project: providing services to taxonomists for standard genome sequencing and annotation.</title>
        <authorList>
            <consortium name="The Broad Institute Genomics Platform"/>
            <consortium name="The Broad Institute Genome Sequencing Center for Infectious Disease"/>
            <person name="Wu L."/>
            <person name="Ma J."/>
        </authorList>
    </citation>
    <scope>NUCLEOTIDE SEQUENCE [LARGE SCALE GENOMIC DNA]</scope>
    <source>
        <strain evidence="2">JCM 18198</strain>
    </source>
</reference>
<keyword evidence="2" id="KW-1185">Reference proteome</keyword>
<proteinExistence type="predicted"/>
<dbReference type="Proteomes" id="UP001500141">
    <property type="component" value="Unassembled WGS sequence"/>
</dbReference>
<evidence type="ECO:0000313" key="2">
    <source>
        <dbReference type="Proteomes" id="UP001500141"/>
    </source>
</evidence>
<sequence length="80" mass="9423">MIAKYYTMKKLLILIRLKKLVSNTYDLQSEPTNNTNYNSDFVIRQDNLPFHIKQYRTNCNGESPLNFYGIRATKNDIIGF</sequence>
<gene>
    <name evidence="1" type="ORF">GCM10023230_29540</name>
</gene>
<comment type="caution">
    <text evidence="1">The sequence shown here is derived from an EMBL/GenBank/DDBJ whole genome shotgun (WGS) entry which is preliminary data.</text>
</comment>
<evidence type="ECO:0000313" key="1">
    <source>
        <dbReference type="EMBL" id="GAA4776534.1"/>
    </source>
</evidence>
<organism evidence="1 2">
    <name type="scientific">Flavobacterium hankyongi</name>
    <dbReference type="NCBI Taxonomy" id="1176532"/>
    <lineage>
        <taxon>Bacteria</taxon>
        <taxon>Pseudomonadati</taxon>
        <taxon>Bacteroidota</taxon>
        <taxon>Flavobacteriia</taxon>
        <taxon>Flavobacteriales</taxon>
        <taxon>Flavobacteriaceae</taxon>
        <taxon>Flavobacterium</taxon>
    </lineage>
</organism>
<protein>
    <submittedName>
        <fullName evidence="1">Uncharacterized protein</fullName>
    </submittedName>
</protein>